<keyword evidence="17 24" id="KW-0472">Membrane</keyword>
<keyword evidence="19 24" id="KW-1208">Phospholipid metabolism</keyword>
<feature type="binding site" evidence="21">
    <location>
        <position position="112"/>
    </location>
    <ligand>
        <name>substrate</name>
    </ligand>
</feature>
<feature type="binding site" evidence="23">
    <location>
        <position position="42"/>
    </location>
    <ligand>
        <name>a divalent metal cation</name>
        <dbReference type="ChEBI" id="CHEBI:60240"/>
    </ligand>
</feature>
<feature type="binding site" evidence="23">
    <location>
        <position position="90"/>
    </location>
    <ligand>
        <name>a divalent metal cation</name>
        <dbReference type="ChEBI" id="CHEBI:60240"/>
    </ligand>
</feature>
<evidence type="ECO:0000313" key="26">
    <source>
        <dbReference type="Proteomes" id="UP000306236"/>
    </source>
</evidence>
<dbReference type="Proteomes" id="UP000306236">
    <property type="component" value="Unassembled WGS sequence"/>
</dbReference>
<name>A0A4S5BX28_9BURK</name>
<dbReference type="GO" id="GO:0005524">
    <property type="term" value="F:ATP binding"/>
    <property type="evidence" value="ECO:0007669"/>
    <property type="project" value="UniProtKB-KW"/>
</dbReference>
<dbReference type="PANTHER" id="PTHR34299">
    <property type="entry name" value="DIACYLGLYCEROL KINASE"/>
    <property type="match status" value="1"/>
</dbReference>
<dbReference type="GO" id="GO:0006654">
    <property type="term" value="P:phosphatidic acid biosynthetic process"/>
    <property type="evidence" value="ECO:0007669"/>
    <property type="project" value="InterPro"/>
</dbReference>
<comment type="caution">
    <text evidence="24">Lacks conserved residue(s) required for the propagation of feature annotation.</text>
</comment>
<evidence type="ECO:0000256" key="1">
    <source>
        <dbReference type="ARBA" id="ARBA00004429"/>
    </source>
</evidence>
<keyword evidence="18" id="KW-0594">Phospholipid biosynthesis</keyword>
<sequence length="136" mass="14959">MTLFIPHTLTMSTDHQTKKTGLGRVLSAFKNSCNGLRAACKEAAFRQELVLAVILTPAAFWVGQSWLEVCFLIGTVLFVLVTEILNSAIEAVVDRVGPEWHVLSKNAKDLGSAAVLLALAFCLLTWAWALHERFFA</sequence>
<feature type="binding site" evidence="22">
    <location>
        <begin position="108"/>
        <end position="109"/>
    </location>
    <ligand>
        <name>ATP</name>
        <dbReference type="ChEBI" id="CHEBI:30616"/>
    </ligand>
</feature>
<feature type="binding site" evidence="22">
    <location>
        <position position="90"/>
    </location>
    <ligand>
        <name>ATP</name>
        <dbReference type="ChEBI" id="CHEBI:30616"/>
    </ligand>
</feature>
<evidence type="ECO:0000256" key="4">
    <source>
        <dbReference type="ARBA" id="ARBA00017575"/>
    </source>
</evidence>
<evidence type="ECO:0000256" key="11">
    <source>
        <dbReference type="ARBA" id="ARBA00022741"/>
    </source>
</evidence>
<dbReference type="EMBL" id="SSWX01000003">
    <property type="protein sequence ID" value="THJ35595.1"/>
    <property type="molecule type" value="Genomic_DNA"/>
</dbReference>
<dbReference type="Pfam" id="PF01219">
    <property type="entry name" value="DAGK_prokar"/>
    <property type="match status" value="1"/>
</dbReference>
<feature type="transmembrane region" description="Helical" evidence="24">
    <location>
        <begin position="110"/>
        <end position="129"/>
    </location>
</feature>
<dbReference type="InterPro" id="IPR033718">
    <property type="entry name" value="DAGK_prok"/>
</dbReference>
<evidence type="ECO:0000256" key="18">
    <source>
        <dbReference type="ARBA" id="ARBA00023209"/>
    </source>
</evidence>
<keyword evidence="26" id="KW-1185">Reference proteome</keyword>
<keyword evidence="7 24" id="KW-0997">Cell inner membrane</keyword>
<dbReference type="GO" id="GO:0005886">
    <property type="term" value="C:plasma membrane"/>
    <property type="evidence" value="ECO:0007669"/>
    <property type="project" value="UniProtKB-SubCell"/>
</dbReference>
<keyword evidence="14 23" id="KW-0460">Magnesium</keyword>
<keyword evidence="9 24" id="KW-0812">Transmembrane</keyword>
<dbReference type="AlphaFoldDB" id="A0A4S5BX28"/>
<keyword evidence="12 24" id="KW-0418">Kinase</keyword>
<comment type="similarity">
    <text evidence="2 24">Belongs to the bacterial diacylglycerol kinase family.</text>
</comment>
<dbReference type="Gene3D" id="1.10.287.3610">
    <property type="match status" value="1"/>
</dbReference>
<keyword evidence="13 22" id="KW-0067">ATP-binding</keyword>
<evidence type="ECO:0000256" key="8">
    <source>
        <dbReference type="ARBA" id="ARBA00022679"/>
    </source>
</evidence>
<accession>A0A4S5BX28</accession>
<evidence type="ECO:0000256" key="22">
    <source>
        <dbReference type="PIRSR" id="PIRSR600829-3"/>
    </source>
</evidence>
<dbReference type="PROSITE" id="PS01069">
    <property type="entry name" value="DAGK_PROKAR"/>
    <property type="match status" value="1"/>
</dbReference>
<keyword evidence="5" id="KW-1003">Cell membrane</keyword>
<comment type="cofactor">
    <cofactor evidence="23">
        <name>Mg(2+)</name>
        <dbReference type="ChEBI" id="CHEBI:18420"/>
    </cofactor>
    <text evidence="23">Mn(2+), Zn(2+), Cd(2+) and Co(2+) support activity to lesser extents.</text>
</comment>
<evidence type="ECO:0000256" key="10">
    <source>
        <dbReference type="ARBA" id="ARBA00022723"/>
    </source>
</evidence>
<feature type="binding site" evidence="22">
    <location>
        <position position="24"/>
    </location>
    <ligand>
        <name>ATP</name>
        <dbReference type="ChEBI" id="CHEBI:30616"/>
    </ligand>
</feature>
<keyword evidence="15 24" id="KW-1133">Transmembrane helix</keyword>
<keyword evidence="16 24" id="KW-0443">Lipid metabolism</keyword>
<proteinExistence type="inferred from homology"/>
<protein>
    <recommendedName>
        <fullName evidence="4 24">Diacylglycerol kinase</fullName>
        <ecNumber evidence="3 24">2.7.1.107</ecNumber>
    </recommendedName>
</protein>
<feature type="binding site" evidence="21">
    <location>
        <position position="83"/>
    </location>
    <ligand>
        <name>substrate</name>
    </ligand>
</feature>
<keyword evidence="6" id="KW-0444">Lipid biosynthesis</keyword>
<evidence type="ECO:0000256" key="21">
    <source>
        <dbReference type="PIRSR" id="PIRSR600829-2"/>
    </source>
</evidence>
<dbReference type="InterPro" id="IPR036945">
    <property type="entry name" value="DAGK_sf"/>
</dbReference>
<feature type="binding site" evidence="22">
    <location>
        <begin position="99"/>
        <end position="101"/>
    </location>
    <ligand>
        <name>ATP</name>
        <dbReference type="ChEBI" id="CHEBI:30616"/>
    </ligand>
</feature>
<evidence type="ECO:0000256" key="7">
    <source>
        <dbReference type="ARBA" id="ARBA00022519"/>
    </source>
</evidence>
<feature type="binding site" evidence="21">
    <location>
        <position position="24"/>
    </location>
    <ligand>
        <name>substrate</name>
    </ligand>
</feature>
<keyword evidence="11 22" id="KW-0547">Nucleotide-binding</keyword>
<organism evidence="25 26">
    <name type="scientific">Lampropedia aestuarii</name>
    <dbReference type="NCBI Taxonomy" id="2562762"/>
    <lineage>
        <taxon>Bacteria</taxon>
        <taxon>Pseudomonadati</taxon>
        <taxon>Pseudomonadota</taxon>
        <taxon>Betaproteobacteria</taxon>
        <taxon>Burkholderiales</taxon>
        <taxon>Comamonadaceae</taxon>
        <taxon>Lampropedia</taxon>
    </lineage>
</organism>
<evidence type="ECO:0000256" key="9">
    <source>
        <dbReference type="ARBA" id="ARBA00022692"/>
    </source>
</evidence>
<comment type="caution">
    <text evidence="25">The sequence shown here is derived from an EMBL/GenBank/DDBJ whole genome shotgun (WGS) entry which is preliminary data.</text>
</comment>
<dbReference type="EC" id="2.7.1.107" evidence="3 24"/>
<evidence type="ECO:0000256" key="13">
    <source>
        <dbReference type="ARBA" id="ARBA00022840"/>
    </source>
</evidence>
<comment type="function">
    <text evidence="24">Catalyzes the ATP-dependent phosphorylation of sn-l,2-diacylglycerol (DAG) to phosphatidic acid. Involved in the recycling of diacylglycerol produced as a by-product during membrane-derived oligosaccharide (MDO) biosynthesis.</text>
</comment>
<evidence type="ECO:0000256" key="12">
    <source>
        <dbReference type="ARBA" id="ARBA00022777"/>
    </source>
</evidence>
<reference evidence="25 26" key="1">
    <citation type="submission" date="2019-04" db="EMBL/GenBank/DDBJ databases">
        <title>Lampropedia sp YIM MLB12 draf genome.</title>
        <authorList>
            <person name="Wang Y.-X."/>
        </authorList>
    </citation>
    <scope>NUCLEOTIDE SEQUENCE [LARGE SCALE GENOMIC DNA]</scope>
    <source>
        <strain evidence="25 26">YIM MLB12</strain>
    </source>
</reference>
<evidence type="ECO:0000256" key="6">
    <source>
        <dbReference type="ARBA" id="ARBA00022516"/>
    </source>
</evidence>
<feature type="active site" description="Proton acceptor" evidence="20">
    <location>
        <position position="83"/>
    </location>
</feature>
<evidence type="ECO:0000313" key="25">
    <source>
        <dbReference type="EMBL" id="THJ35595.1"/>
    </source>
</evidence>
<evidence type="ECO:0000256" key="17">
    <source>
        <dbReference type="ARBA" id="ARBA00023136"/>
    </source>
</evidence>
<evidence type="ECO:0000256" key="16">
    <source>
        <dbReference type="ARBA" id="ARBA00023098"/>
    </source>
</evidence>
<evidence type="ECO:0000256" key="3">
    <source>
        <dbReference type="ARBA" id="ARBA00012133"/>
    </source>
</evidence>
<feature type="binding site" evidence="22">
    <location>
        <position position="42"/>
    </location>
    <ligand>
        <name>ATP</name>
        <dbReference type="ChEBI" id="CHEBI:30616"/>
    </ligand>
</feature>
<comment type="catalytic activity">
    <reaction evidence="24">
        <text>a 1,2-diacyl-sn-glycerol + ATP = a 1,2-diacyl-sn-glycero-3-phosphate + ADP + H(+)</text>
        <dbReference type="Rhea" id="RHEA:10272"/>
        <dbReference type="ChEBI" id="CHEBI:15378"/>
        <dbReference type="ChEBI" id="CHEBI:17815"/>
        <dbReference type="ChEBI" id="CHEBI:30616"/>
        <dbReference type="ChEBI" id="CHEBI:58608"/>
        <dbReference type="ChEBI" id="CHEBI:456216"/>
        <dbReference type="EC" id="2.7.1.107"/>
    </reaction>
</comment>
<dbReference type="GO" id="GO:0004143">
    <property type="term" value="F:ATP-dependent diacylglycerol kinase activity"/>
    <property type="evidence" value="ECO:0007669"/>
    <property type="project" value="UniProtKB-EC"/>
</dbReference>
<evidence type="ECO:0000256" key="15">
    <source>
        <dbReference type="ARBA" id="ARBA00022989"/>
    </source>
</evidence>
<feature type="transmembrane region" description="Helical" evidence="24">
    <location>
        <begin position="66"/>
        <end position="89"/>
    </location>
</feature>
<comment type="subcellular location">
    <subcellularLocation>
        <location evidence="1 24">Cell inner membrane</location>
        <topology evidence="1 24">Multi-pass membrane protein</topology>
    </subcellularLocation>
</comment>
<keyword evidence="8 24" id="KW-0808">Transferase</keyword>
<dbReference type="PANTHER" id="PTHR34299:SF1">
    <property type="entry name" value="DIACYLGLYCEROL KINASE"/>
    <property type="match status" value="1"/>
</dbReference>
<evidence type="ECO:0000256" key="20">
    <source>
        <dbReference type="PIRSR" id="PIRSR600829-1"/>
    </source>
</evidence>
<keyword evidence="10 23" id="KW-0479">Metal-binding</keyword>
<evidence type="ECO:0000256" key="19">
    <source>
        <dbReference type="ARBA" id="ARBA00023264"/>
    </source>
</evidence>
<dbReference type="CDD" id="cd14264">
    <property type="entry name" value="DAGK_IM"/>
    <property type="match status" value="1"/>
</dbReference>
<evidence type="ECO:0000256" key="23">
    <source>
        <dbReference type="PIRSR" id="PIRSR600829-4"/>
    </source>
</evidence>
<dbReference type="InterPro" id="IPR000829">
    <property type="entry name" value="DAGK"/>
</dbReference>
<gene>
    <name evidence="25" type="ORF">E8K88_03125</name>
</gene>
<feature type="binding site" evidence="21">
    <location>
        <begin position="44"/>
        <end position="48"/>
    </location>
    <ligand>
        <name>substrate</name>
    </ligand>
</feature>
<evidence type="ECO:0000256" key="5">
    <source>
        <dbReference type="ARBA" id="ARBA00022475"/>
    </source>
</evidence>
<evidence type="ECO:0000256" key="14">
    <source>
        <dbReference type="ARBA" id="ARBA00022842"/>
    </source>
</evidence>
<dbReference type="GO" id="GO:0046872">
    <property type="term" value="F:metal ion binding"/>
    <property type="evidence" value="ECO:0007669"/>
    <property type="project" value="UniProtKB-KW"/>
</dbReference>
<evidence type="ECO:0000256" key="24">
    <source>
        <dbReference type="RuleBase" id="RU363065"/>
    </source>
</evidence>
<evidence type="ECO:0000256" key="2">
    <source>
        <dbReference type="ARBA" id="ARBA00005967"/>
    </source>
</evidence>
<dbReference type="OrthoDB" id="9796011at2"/>